<dbReference type="RefSeq" id="WP_143227508.1">
    <property type="nucleotide sequence ID" value="NZ_CP113787.1"/>
</dbReference>
<accession>A0AA47IQ64</accession>
<dbReference type="Proteomes" id="UP001163127">
    <property type="component" value="Chromosome"/>
</dbReference>
<dbReference type="AlphaFoldDB" id="A0AA47IQ64"/>
<dbReference type="EMBL" id="CP113787">
    <property type="protein sequence ID" value="WAL43565.1"/>
    <property type="molecule type" value="Genomic_DNA"/>
</dbReference>
<proteinExistence type="predicted"/>
<organism evidence="1 2">
    <name type="scientific">Actinomyces naeslundii</name>
    <dbReference type="NCBI Taxonomy" id="1655"/>
    <lineage>
        <taxon>Bacteria</taxon>
        <taxon>Bacillati</taxon>
        <taxon>Actinomycetota</taxon>
        <taxon>Actinomycetes</taxon>
        <taxon>Actinomycetales</taxon>
        <taxon>Actinomycetaceae</taxon>
        <taxon>Actinomyces</taxon>
    </lineage>
</organism>
<sequence>MSLEDEVSRKLSCMREKEEKDLQAEADRNAAEAKRREELSGSLREFASYLKKIRFLDLPLYILKGRRGGVFIEEYSYYGYAGNGWAFTLDGYDEEYDSFICDQFLSVEGEVFQGAGLGLSTFKFCLPSKDLRRTGLPNSMHLAGGMSQMVESPLRVVEALVKKRSDIIAKIIHSRPDMPRGCNPGELGYLGNY</sequence>
<reference evidence="1" key="1">
    <citation type="submission" date="2022-11" db="EMBL/GenBank/DDBJ databases">
        <title>Dental biofilm bacteria. Genome sequencing and assembly.</title>
        <authorList>
            <person name="Robertsson C."/>
        </authorList>
    </citation>
    <scope>NUCLEOTIDE SEQUENCE</scope>
    <source>
        <strain evidence="1">CW</strain>
    </source>
</reference>
<protein>
    <submittedName>
        <fullName evidence="1">Uncharacterized protein</fullName>
    </submittedName>
</protein>
<evidence type="ECO:0000313" key="2">
    <source>
        <dbReference type="Proteomes" id="UP001163127"/>
    </source>
</evidence>
<evidence type="ECO:0000313" key="1">
    <source>
        <dbReference type="EMBL" id="WAL43565.1"/>
    </source>
</evidence>
<name>A0AA47IQ64_ACTNA</name>
<gene>
    <name evidence="1" type="ORF">OFA60_03110</name>
</gene>